<evidence type="ECO:0000313" key="2">
    <source>
        <dbReference type="EMBL" id="REE67335.1"/>
    </source>
</evidence>
<accession>A0A3D9QUD0</accession>
<feature type="transmembrane region" description="Helical" evidence="1">
    <location>
        <begin position="142"/>
        <end position="164"/>
    </location>
</feature>
<keyword evidence="1" id="KW-0472">Membrane</keyword>
<organism evidence="2 3">
    <name type="scientific">Paenibacillus taihuensis</name>
    <dbReference type="NCBI Taxonomy" id="1156355"/>
    <lineage>
        <taxon>Bacteria</taxon>
        <taxon>Bacillati</taxon>
        <taxon>Bacillota</taxon>
        <taxon>Bacilli</taxon>
        <taxon>Bacillales</taxon>
        <taxon>Paenibacillaceae</taxon>
        <taxon>Paenibacillus</taxon>
    </lineage>
</organism>
<gene>
    <name evidence="2" type="ORF">A8990_14340</name>
</gene>
<keyword evidence="1" id="KW-0812">Transmembrane</keyword>
<dbReference type="InterPro" id="IPR058247">
    <property type="entry name" value="DUF1453"/>
</dbReference>
<keyword evidence="1" id="KW-1133">Transmembrane helix</keyword>
<feature type="transmembrane region" description="Helical" evidence="1">
    <location>
        <begin position="6"/>
        <end position="25"/>
    </location>
</feature>
<dbReference type="RefSeq" id="WP_116191952.1">
    <property type="nucleotide sequence ID" value="NZ_QTTN01000043.1"/>
</dbReference>
<dbReference type="EMBL" id="QTTN01000043">
    <property type="protein sequence ID" value="REE67335.1"/>
    <property type="molecule type" value="Genomic_DNA"/>
</dbReference>
<reference evidence="2 3" key="1">
    <citation type="submission" date="2018-08" db="EMBL/GenBank/DDBJ databases">
        <title>Genomic Encyclopedia of Type Strains, Phase III (KMG-III): the genomes of soil and plant-associated and newly described type strains.</title>
        <authorList>
            <person name="Whitman W."/>
        </authorList>
    </citation>
    <scope>NUCLEOTIDE SEQUENCE [LARGE SCALE GENOMIC DNA]</scope>
    <source>
        <strain evidence="2 3">CGMCC 1.10966</strain>
    </source>
</reference>
<protein>
    <submittedName>
        <fullName evidence="2">Uncharacterized protein DUF1453</fullName>
    </submittedName>
</protein>
<comment type="caution">
    <text evidence="2">The sequence shown here is derived from an EMBL/GenBank/DDBJ whole genome shotgun (WGS) entry which is preliminary data.</text>
</comment>
<feature type="transmembrane region" description="Helical" evidence="1">
    <location>
        <begin position="102"/>
        <end position="122"/>
    </location>
</feature>
<evidence type="ECO:0000313" key="3">
    <source>
        <dbReference type="Proteomes" id="UP000256304"/>
    </source>
</evidence>
<sequence length="176" mass="20718">MTQQQWDWIGYGVWALIIWMTLKQYRMTRQEFTGRGLKLLLGDWLLFAPLPWIVECMVRRADSTQVLWTIGLGFAVAIPYILTSRFEQVRAGAARFKSNKLFLLILVAFPYIRYKARSYIFHNHPILTSAHRPDIELMLAEYIAVLVIFTFVWRFWLFLSYRNVSTASAGSRRMSL</sequence>
<feature type="transmembrane region" description="Helical" evidence="1">
    <location>
        <begin position="66"/>
        <end position="82"/>
    </location>
</feature>
<evidence type="ECO:0000256" key="1">
    <source>
        <dbReference type="SAM" id="Phobius"/>
    </source>
</evidence>
<dbReference type="AlphaFoldDB" id="A0A3D9QUD0"/>
<name>A0A3D9QUD0_9BACL</name>
<dbReference type="Proteomes" id="UP000256304">
    <property type="component" value="Unassembled WGS sequence"/>
</dbReference>
<dbReference type="Pfam" id="PF07301">
    <property type="entry name" value="DUF1453"/>
    <property type="match status" value="1"/>
</dbReference>
<feature type="transmembrane region" description="Helical" evidence="1">
    <location>
        <begin position="37"/>
        <end position="54"/>
    </location>
</feature>
<keyword evidence="3" id="KW-1185">Reference proteome</keyword>
<dbReference type="OrthoDB" id="2607085at2"/>
<proteinExistence type="predicted"/>